<evidence type="ECO:0000256" key="5">
    <source>
        <dbReference type="ARBA" id="ARBA00022553"/>
    </source>
</evidence>
<evidence type="ECO:0000256" key="9">
    <source>
        <dbReference type="ARBA" id="ARBA00022777"/>
    </source>
</evidence>
<reference evidence="16 17" key="1">
    <citation type="journal article" date="2008" name="Int. J. Syst. Evol. Microbiol.">
        <title>Amphritea japonica sp. nov. and Amphritea balenae sp. nov., isolated from the sediment adjacent to sperm whale carcasses off Kagoshima, Japan.</title>
        <authorList>
            <person name="Miyazaki M."/>
            <person name="Nogi Y."/>
            <person name="Fujiwara Y."/>
            <person name="Kawato M."/>
            <person name="Nagahama T."/>
            <person name="Kubokawa K."/>
            <person name="Horikoshi K."/>
        </authorList>
    </citation>
    <scope>NUCLEOTIDE SEQUENCE [LARGE SCALE GENOMIC DNA]</scope>
    <source>
        <strain evidence="16 17">ATCC BAA-1530</strain>
    </source>
</reference>
<keyword evidence="6 16" id="KW-0808">Transferase</keyword>
<name>A0A7R6P3P8_9GAMM</name>
<sequence length="473" mass="53129">MNTVRVSSLQTRSLMQLVVLAFFLVVAPLGILIYQATDSMVTLSRQGREHAKEALDFFSRSQHLRELSGDLVRSARQFDVLKKPEIEDRFRGQLSEYKELLQLHSFLIDSGNIETIFILINDLEELPLGSSSTETVSALVPLTQTLYDDTRKKLDQRLEYLNAKAEEQQNLLWLQAGLLITLSTILILFFSIRITQPVKQLMLRIKALGHGQLDMSEPFNGPKEFLALNQQLEWLETHLQLLEQEKQAFLRHMSHELKTPLTTLREGTDLLAEGLAGPLTENQKDIINLMQENSFSLQSLIEQLLDYNRLQHGGEHEMQSQPILPVINESLASHQLLLRQKQIKVKLPTQDSPWAVDKGLLQRALSNLISNASVYGSENGALNISLMSDDNNLTIEIGNTGPEIPEADLGKLFDPFYQGVNKRQGSVKGSGIGLSIAREAIRAMGGNLELHNNQDGYVSFMISLPQQGQATDE</sequence>
<evidence type="ECO:0000313" key="16">
    <source>
        <dbReference type="EMBL" id="BBB26643.1"/>
    </source>
</evidence>
<evidence type="ECO:0000256" key="8">
    <source>
        <dbReference type="ARBA" id="ARBA00022741"/>
    </source>
</evidence>
<dbReference type="PANTHER" id="PTHR45528">
    <property type="entry name" value="SENSOR HISTIDINE KINASE CPXA"/>
    <property type="match status" value="1"/>
</dbReference>
<organism evidence="16 17">
    <name type="scientific">Amphritea japonica ATCC BAA-1530</name>
    <dbReference type="NCBI Taxonomy" id="1278309"/>
    <lineage>
        <taxon>Bacteria</taxon>
        <taxon>Pseudomonadati</taxon>
        <taxon>Pseudomonadota</taxon>
        <taxon>Gammaproteobacteria</taxon>
        <taxon>Oceanospirillales</taxon>
        <taxon>Oceanospirillaceae</taxon>
        <taxon>Amphritea</taxon>
    </lineage>
</organism>
<evidence type="ECO:0000256" key="2">
    <source>
        <dbReference type="ARBA" id="ARBA00004651"/>
    </source>
</evidence>
<keyword evidence="10" id="KW-0067">ATP-binding</keyword>
<dbReference type="PANTHER" id="PTHR45528:SF1">
    <property type="entry name" value="SENSOR HISTIDINE KINASE CPXA"/>
    <property type="match status" value="1"/>
</dbReference>
<evidence type="ECO:0000256" key="3">
    <source>
        <dbReference type="ARBA" id="ARBA00012438"/>
    </source>
</evidence>
<dbReference type="Gene3D" id="3.30.565.10">
    <property type="entry name" value="Histidine kinase-like ATPase, C-terminal domain"/>
    <property type="match status" value="1"/>
</dbReference>
<protein>
    <recommendedName>
        <fullName evidence="3">histidine kinase</fullName>
        <ecNumber evidence="3">2.7.13.3</ecNumber>
    </recommendedName>
</protein>
<feature type="transmembrane region" description="Helical" evidence="14">
    <location>
        <begin position="14"/>
        <end position="34"/>
    </location>
</feature>
<dbReference type="InterPro" id="IPR050398">
    <property type="entry name" value="HssS/ArlS-like"/>
</dbReference>
<dbReference type="KEGG" id="ajp:AMJAP_2052"/>
<dbReference type="EMBL" id="AP014545">
    <property type="protein sequence ID" value="BBB26643.1"/>
    <property type="molecule type" value="Genomic_DNA"/>
</dbReference>
<dbReference type="Pfam" id="PF02518">
    <property type="entry name" value="HATPase_c"/>
    <property type="match status" value="1"/>
</dbReference>
<keyword evidence="13 14" id="KW-0472">Membrane</keyword>
<dbReference type="AlphaFoldDB" id="A0A7R6P3P8"/>
<keyword evidence="5" id="KW-0597">Phosphoprotein</keyword>
<dbReference type="SMART" id="SM00387">
    <property type="entry name" value="HATPase_c"/>
    <property type="match status" value="1"/>
</dbReference>
<proteinExistence type="predicted"/>
<dbReference type="GO" id="GO:0005524">
    <property type="term" value="F:ATP binding"/>
    <property type="evidence" value="ECO:0007669"/>
    <property type="project" value="UniProtKB-KW"/>
</dbReference>
<keyword evidence="12" id="KW-0902">Two-component regulatory system</keyword>
<keyword evidence="4" id="KW-1003">Cell membrane</keyword>
<dbReference type="InterPro" id="IPR036890">
    <property type="entry name" value="HATPase_C_sf"/>
</dbReference>
<dbReference type="PROSITE" id="PS50109">
    <property type="entry name" value="HIS_KIN"/>
    <property type="match status" value="1"/>
</dbReference>
<comment type="catalytic activity">
    <reaction evidence="1">
        <text>ATP + protein L-histidine = ADP + protein N-phospho-L-histidine.</text>
        <dbReference type="EC" id="2.7.13.3"/>
    </reaction>
</comment>
<evidence type="ECO:0000313" key="17">
    <source>
        <dbReference type="Proteomes" id="UP000595663"/>
    </source>
</evidence>
<feature type="transmembrane region" description="Helical" evidence="14">
    <location>
        <begin position="171"/>
        <end position="192"/>
    </location>
</feature>
<keyword evidence="8" id="KW-0547">Nucleotide-binding</keyword>
<accession>A0A7R6P3P8</accession>
<dbReference type="SMART" id="SM00388">
    <property type="entry name" value="HisKA"/>
    <property type="match status" value="1"/>
</dbReference>
<evidence type="ECO:0000256" key="6">
    <source>
        <dbReference type="ARBA" id="ARBA00022679"/>
    </source>
</evidence>
<dbReference type="GO" id="GO:0000155">
    <property type="term" value="F:phosphorelay sensor kinase activity"/>
    <property type="evidence" value="ECO:0007669"/>
    <property type="project" value="InterPro"/>
</dbReference>
<dbReference type="InterPro" id="IPR005467">
    <property type="entry name" value="His_kinase_dom"/>
</dbReference>
<dbReference type="PRINTS" id="PR00344">
    <property type="entry name" value="BCTRLSENSOR"/>
</dbReference>
<dbReference type="CDD" id="cd00082">
    <property type="entry name" value="HisKA"/>
    <property type="match status" value="1"/>
</dbReference>
<evidence type="ECO:0000256" key="11">
    <source>
        <dbReference type="ARBA" id="ARBA00022989"/>
    </source>
</evidence>
<dbReference type="GO" id="GO:0005886">
    <property type="term" value="C:plasma membrane"/>
    <property type="evidence" value="ECO:0007669"/>
    <property type="project" value="UniProtKB-SubCell"/>
</dbReference>
<dbReference type="SUPFAM" id="SSF55874">
    <property type="entry name" value="ATPase domain of HSP90 chaperone/DNA topoisomerase II/histidine kinase"/>
    <property type="match status" value="1"/>
</dbReference>
<dbReference type="Gene3D" id="1.10.287.130">
    <property type="match status" value="1"/>
</dbReference>
<dbReference type="Gene3D" id="6.10.340.10">
    <property type="match status" value="1"/>
</dbReference>
<evidence type="ECO:0000256" key="12">
    <source>
        <dbReference type="ARBA" id="ARBA00023012"/>
    </source>
</evidence>
<dbReference type="SUPFAM" id="SSF47384">
    <property type="entry name" value="Homodimeric domain of signal transducing histidine kinase"/>
    <property type="match status" value="1"/>
</dbReference>
<evidence type="ECO:0000259" key="15">
    <source>
        <dbReference type="PROSITE" id="PS50109"/>
    </source>
</evidence>
<dbReference type="InterPro" id="IPR036097">
    <property type="entry name" value="HisK_dim/P_sf"/>
</dbReference>
<dbReference type="Pfam" id="PF00512">
    <property type="entry name" value="HisKA"/>
    <property type="match status" value="1"/>
</dbReference>
<evidence type="ECO:0000256" key="1">
    <source>
        <dbReference type="ARBA" id="ARBA00000085"/>
    </source>
</evidence>
<evidence type="ECO:0000256" key="10">
    <source>
        <dbReference type="ARBA" id="ARBA00022840"/>
    </source>
</evidence>
<dbReference type="Proteomes" id="UP000595663">
    <property type="component" value="Chromosome"/>
</dbReference>
<evidence type="ECO:0000256" key="7">
    <source>
        <dbReference type="ARBA" id="ARBA00022692"/>
    </source>
</evidence>
<keyword evidence="11 14" id="KW-1133">Transmembrane helix</keyword>
<dbReference type="EC" id="2.7.13.3" evidence="3"/>
<dbReference type="InterPro" id="IPR003661">
    <property type="entry name" value="HisK_dim/P_dom"/>
</dbReference>
<evidence type="ECO:0000256" key="13">
    <source>
        <dbReference type="ARBA" id="ARBA00023136"/>
    </source>
</evidence>
<keyword evidence="9 16" id="KW-0418">Kinase</keyword>
<dbReference type="InterPro" id="IPR003594">
    <property type="entry name" value="HATPase_dom"/>
</dbReference>
<evidence type="ECO:0000256" key="4">
    <source>
        <dbReference type="ARBA" id="ARBA00022475"/>
    </source>
</evidence>
<comment type="subcellular location">
    <subcellularLocation>
        <location evidence="2">Cell membrane</location>
        <topology evidence="2">Multi-pass membrane protein</topology>
    </subcellularLocation>
</comment>
<dbReference type="InterPro" id="IPR004358">
    <property type="entry name" value="Sig_transdc_His_kin-like_C"/>
</dbReference>
<keyword evidence="7 14" id="KW-0812">Transmembrane</keyword>
<feature type="domain" description="Histidine kinase" evidence="15">
    <location>
        <begin position="252"/>
        <end position="468"/>
    </location>
</feature>
<keyword evidence="17" id="KW-1185">Reference proteome</keyword>
<gene>
    <name evidence="16" type="primary">glrK</name>
    <name evidence="16" type="ORF">AMJAP_2052</name>
</gene>
<evidence type="ECO:0000256" key="14">
    <source>
        <dbReference type="SAM" id="Phobius"/>
    </source>
</evidence>